<dbReference type="EMBL" id="UYSL01019927">
    <property type="protein sequence ID" value="VDL71386.1"/>
    <property type="molecule type" value="Genomic_DNA"/>
</dbReference>
<feature type="region of interest" description="Disordered" evidence="1">
    <location>
        <begin position="105"/>
        <end position="124"/>
    </location>
</feature>
<gene>
    <name evidence="2" type="ORF">NBR_LOCUS7797</name>
</gene>
<feature type="compositionally biased region" description="Polar residues" evidence="1">
    <location>
        <begin position="111"/>
        <end position="124"/>
    </location>
</feature>
<evidence type="ECO:0000313" key="3">
    <source>
        <dbReference type="Proteomes" id="UP000271162"/>
    </source>
</evidence>
<evidence type="ECO:0000313" key="4">
    <source>
        <dbReference type="WBParaSite" id="NBR_0000779601-mRNA-1"/>
    </source>
</evidence>
<organism evidence="4">
    <name type="scientific">Nippostrongylus brasiliensis</name>
    <name type="common">Rat hookworm</name>
    <dbReference type="NCBI Taxonomy" id="27835"/>
    <lineage>
        <taxon>Eukaryota</taxon>
        <taxon>Metazoa</taxon>
        <taxon>Ecdysozoa</taxon>
        <taxon>Nematoda</taxon>
        <taxon>Chromadorea</taxon>
        <taxon>Rhabditida</taxon>
        <taxon>Rhabditina</taxon>
        <taxon>Rhabditomorpha</taxon>
        <taxon>Strongyloidea</taxon>
        <taxon>Heligmosomidae</taxon>
        <taxon>Nippostrongylus</taxon>
    </lineage>
</organism>
<feature type="region of interest" description="Disordered" evidence="1">
    <location>
        <begin position="76"/>
        <end position="98"/>
    </location>
</feature>
<feature type="compositionally biased region" description="Acidic residues" evidence="1">
    <location>
        <begin position="83"/>
        <end position="98"/>
    </location>
</feature>
<accession>A0A0N4XXQ7</accession>
<protein>
    <submittedName>
        <fullName evidence="4">Polyprotein protein</fullName>
    </submittedName>
</protein>
<keyword evidence="3" id="KW-1185">Reference proteome</keyword>
<dbReference type="AlphaFoldDB" id="A0A0N4XXQ7"/>
<feature type="region of interest" description="Disordered" evidence="1">
    <location>
        <begin position="33"/>
        <end position="52"/>
    </location>
</feature>
<sequence length="124" mass="13105">MAASGDAIGDGVLPTFGQVTVGRWGHSIELQPSVHPLEQKPSQGIPTSEDTIITADTDTEALEDTMEVALDMATDMEASGDTMEADSDTDTDTDTDTEVSEVTAISDDTVKNPQESPFLQLSCI</sequence>
<name>A0A0N4XXQ7_NIPBR</name>
<reference evidence="2 3" key="2">
    <citation type="submission" date="2018-11" db="EMBL/GenBank/DDBJ databases">
        <authorList>
            <consortium name="Pathogen Informatics"/>
        </authorList>
    </citation>
    <scope>NUCLEOTIDE SEQUENCE [LARGE SCALE GENOMIC DNA]</scope>
</reference>
<evidence type="ECO:0000256" key="1">
    <source>
        <dbReference type="SAM" id="MobiDB-lite"/>
    </source>
</evidence>
<reference evidence="4" key="1">
    <citation type="submission" date="2017-02" db="UniProtKB">
        <authorList>
            <consortium name="WormBaseParasite"/>
        </authorList>
    </citation>
    <scope>IDENTIFICATION</scope>
</reference>
<dbReference type="Proteomes" id="UP000271162">
    <property type="component" value="Unassembled WGS sequence"/>
</dbReference>
<evidence type="ECO:0000313" key="2">
    <source>
        <dbReference type="EMBL" id="VDL71386.1"/>
    </source>
</evidence>
<dbReference type="WBParaSite" id="NBR_0000779601-mRNA-1">
    <property type="protein sequence ID" value="NBR_0000779601-mRNA-1"/>
    <property type="gene ID" value="NBR_0000779601"/>
</dbReference>
<proteinExistence type="predicted"/>